<dbReference type="EMBL" id="VSWC01000157">
    <property type="protein sequence ID" value="KAA1074433.1"/>
    <property type="molecule type" value="Genomic_DNA"/>
</dbReference>
<gene>
    <name evidence="1" type="ORF">PGT21_005306</name>
</gene>
<name>A0A5B0ME82_PUCGR</name>
<dbReference type="Proteomes" id="UP000324748">
    <property type="component" value="Unassembled WGS sequence"/>
</dbReference>
<sequence>MSVQIVAHYVSSKRLDIVSMNIWKDWGNQYMDVPPQDAQAQHTYSGGKPAQIVLLLRSFSLEAKVAYFIQ</sequence>
<protein>
    <submittedName>
        <fullName evidence="1">Uncharacterized protein</fullName>
    </submittedName>
</protein>
<accession>A0A5B0ME82</accession>
<evidence type="ECO:0000313" key="1">
    <source>
        <dbReference type="EMBL" id="KAA1074433.1"/>
    </source>
</evidence>
<keyword evidence="2" id="KW-1185">Reference proteome</keyword>
<organism evidence="1 2">
    <name type="scientific">Puccinia graminis f. sp. tritici</name>
    <dbReference type="NCBI Taxonomy" id="56615"/>
    <lineage>
        <taxon>Eukaryota</taxon>
        <taxon>Fungi</taxon>
        <taxon>Dikarya</taxon>
        <taxon>Basidiomycota</taxon>
        <taxon>Pucciniomycotina</taxon>
        <taxon>Pucciniomycetes</taxon>
        <taxon>Pucciniales</taxon>
        <taxon>Pucciniaceae</taxon>
        <taxon>Puccinia</taxon>
    </lineage>
</organism>
<comment type="caution">
    <text evidence="1">The sequence shown here is derived from an EMBL/GenBank/DDBJ whole genome shotgun (WGS) entry which is preliminary data.</text>
</comment>
<reference evidence="1 2" key="1">
    <citation type="submission" date="2019-05" db="EMBL/GenBank/DDBJ databases">
        <title>Emergence of the Ug99 lineage of the wheat stem rust pathogen through somatic hybridization.</title>
        <authorList>
            <person name="Li F."/>
            <person name="Upadhyaya N.M."/>
            <person name="Sperschneider J."/>
            <person name="Matny O."/>
            <person name="Nguyen-Phuc H."/>
            <person name="Mago R."/>
            <person name="Raley C."/>
            <person name="Miller M.E."/>
            <person name="Silverstein K.A.T."/>
            <person name="Henningsen E."/>
            <person name="Hirsch C.D."/>
            <person name="Visser B."/>
            <person name="Pretorius Z.A."/>
            <person name="Steffenson B.J."/>
            <person name="Schwessinger B."/>
            <person name="Dodds P.N."/>
            <person name="Figueroa M."/>
        </authorList>
    </citation>
    <scope>NUCLEOTIDE SEQUENCE [LARGE SCALE GENOMIC DNA]</scope>
    <source>
        <strain evidence="1">21-0</strain>
    </source>
</reference>
<dbReference type="AlphaFoldDB" id="A0A5B0ME82"/>
<evidence type="ECO:0000313" key="2">
    <source>
        <dbReference type="Proteomes" id="UP000324748"/>
    </source>
</evidence>
<proteinExistence type="predicted"/>